<name>A0ABQ2L5E9_9NOCA</name>
<comment type="caution">
    <text evidence="1">The sequence shown here is derived from an EMBL/GenBank/DDBJ whole genome shotgun (WGS) entry which is preliminary data.</text>
</comment>
<reference evidence="2" key="1">
    <citation type="journal article" date="2019" name="Int. J. Syst. Evol. Microbiol.">
        <title>The Global Catalogue of Microorganisms (GCM) 10K type strain sequencing project: providing services to taxonomists for standard genome sequencing and annotation.</title>
        <authorList>
            <consortium name="The Broad Institute Genomics Platform"/>
            <consortium name="The Broad Institute Genome Sequencing Center for Infectious Disease"/>
            <person name="Wu L."/>
            <person name="Ma J."/>
        </authorList>
    </citation>
    <scope>NUCLEOTIDE SEQUENCE [LARGE SCALE GENOMIC DNA]</scope>
    <source>
        <strain evidence="2">CGMCC 4.7329</strain>
    </source>
</reference>
<accession>A0ABQ2L5E9</accession>
<keyword evidence="2" id="KW-1185">Reference proteome</keyword>
<dbReference type="Proteomes" id="UP000658127">
    <property type="component" value="Unassembled WGS sequence"/>
</dbReference>
<evidence type="ECO:0000313" key="2">
    <source>
        <dbReference type="Proteomes" id="UP000658127"/>
    </source>
</evidence>
<gene>
    <name evidence="1" type="ORF">GCM10011610_69660</name>
</gene>
<organism evidence="1 2">
    <name type="scientific">Nocardia rhizosphaerihabitans</name>
    <dbReference type="NCBI Taxonomy" id="1691570"/>
    <lineage>
        <taxon>Bacteria</taxon>
        <taxon>Bacillati</taxon>
        <taxon>Actinomycetota</taxon>
        <taxon>Actinomycetes</taxon>
        <taxon>Mycobacteriales</taxon>
        <taxon>Nocardiaceae</taxon>
        <taxon>Nocardia</taxon>
    </lineage>
</organism>
<dbReference type="EMBL" id="BMNE01000016">
    <property type="protein sequence ID" value="GGO00583.1"/>
    <property type="molecule type" value="Genomic_DNA"/>
</dbReference>
<sequence>MRCCVSCWPVGVPTDLTAANAATVLRGLRPVAGTGRVRKSVAKDLVADIKRYDIQLPTVLPR</sequence>
<evidence type="ECO:0000313" key="1">
    <source>
        <dbReference type="EMBL" id="GGO00583.1"/>
    </source>
</evidence>
<protein>
    <submittedName>
        <fullName evidence="1">Uncharacterized protein</fullName>
    </submittedName>
</protein>
<proteinExistence type="predicted"/>